<protein>
    <submittedName>
        <fullName evidence="4">GNAT family N-acetyltransferase</fullName>
    </submittedName>
</protein>
<dbReference type="EMBL" id="CP093547">
    <property type="protein sequence ID" value="UNP27578.1"/>
    <property type="molecule type" value="Genomic_DNA"/>
</dbReference>
<name>A0ABY3XCQ3_9GAMM</name>
<evidence type="ECO:0000313" key="4">
    <source>
        <dbReference type="EMBL" id="UNP27578.1"/>
    </source>
</evidence>
<dbReference type="PROSITE" id="PS51186">
    <property type="entry name" value="GNAT"/>
    <property type="match status" value="1"/>
</dbReference>
<evidence type="ECO:0000256" key="1">
    <source>
        <dbReference type="ARBA" id="ARBA00022679"/>
    </source>
</evidence>
<sequence>MNPIRPCRADEEEAILTIINAAAEAYRGVIPADRWHEPYMPARELREEIAAGVAFSGYEHEGELLGVMGIQPVRDVDLIRHAYVRPGRQRSGVGAALLRHLRENAQRPVLVGTWADAAWAIAFYQRNGFVLVPQARAAALLRSYWDIPERQIDTSVVLELASRDEVGR</sequence>
<evidence type="ECO:0000256" key="2">
    <source>
        <dbReference type="ARBA" id="ARBA00023315"/>
    </source>
</evidence>
<proteinExistence type="predicted"/>
<evidence type="ECO:0000313" key="5">
    <source>
        <dbReference type="Proteomes" id="UP000829194"/>
    </source>
</evidence>
<reference evidence="4 5" key="1">
    <citation type="submission" date="2022-03" db="EMBL/GenBank/DDBJ databases">
        <title>Complete genome sequence of Lysobacter capsici VKM B-2533 and Lysobacter gummosus 10.1.1, promising sources of lytic agents.</title>
        <authorList>
            <person name="Tarlachkov S.V."/>
            <person name="Kudryakova I.V."/>
            <person name="Afoshin A.S."/>
            <person name="Leontyevskaya E.A."/>
            <person name="Leontyevskaya N.V."/>
        </authorList>
    </citation>
    <scope>NUCLEOTIDE SEQUENCE [LARGE SCALE GENOMIC DNA]</scope>
    <source>
        <strain evidence="4 5">10.1.1</strain>
    </source>
</reference>
<organism evidence="4 5">
    <name type="scientific">Lysobacter gummosus</name>
    <dbReference type="NCBI Taxonomy" id="262324"/>
    <lineage>
        <taxon>Bacteria</taxon>
        <taxon>Pseudomonadati</taxon>
        <taxon>Pseudomonadota</taxon>
        <taxon>Gammaproteobacteria</taxon>
        <taxon>Lysobacterales</taxon>
        <taxon>Lysobacteraceae</taxon>
        <taxon>Lysobacter</taxon>
    </lineage>
</organism>
<dbReference type="Pfam" id="PF13508">
    <property type="entry name" value="Acetyltransf_7"/>
    <property type="match status" value="1"/>
</dbReference>
<dbReference type="InterPro" id="IPR000182">
    <property type="entry name" value="GNAT_dom"/>
</dbReference>
<gene>
    <name evidence="4" type="ORF">MOV92_13680</name>
</gene>
<keyword evidence="2" id="KW-0012">Acyltransferase</keyword>
<feature type="domain" description="N-acetyltransferase" evidence="3">
    <location>
        <begin position="2"/>
        <end position="151"/>
    </location>
</feature>
<accession>A0ABY3XCQ3</accession>
<dbReference type="RefSeq" id="WP_057943282.1">
    <property type="nucleotide sequence ID" value="NZ_CP011131.1"/>
</dbReference>
<dbReference type="CDD" id="cd04301">
    <property type="entry name" value="NAT_SF"/>
    <property type="match status" value="1"/>
</dbReference>
<dbReference type="Proteomes" id="UP000829194">
    <property type="component" value="Chromosome"/>
</dbReference>
<keyword evidence="1" id="KW-0808">Transferase</keyword>
<dbReference type="SUPFAM" id="SSF55729">
    <property type="entry name" value="Acyl-CoA N-acyltransferases (Nat)"/>
    <property type="match status" value="1"/>
</dbReference>
<dbReference type="Gene3D" id="3.40.630.30">
    <property type="match status" value="1"/>
</dbReference>
<evidence type="ECO:0000259" key="3">
    <source>
        <dbReference type="PROSITE" id="PS51186"/>
    </source>
</evidence>
<dbReference type="InterPro" id="IPR016181">
    <property type="entry name" value="Acyl_CoA_acyltransferase"/>
</dbReference>
<keyword evidence="5" id="KW-1185">Reference proteome</keyword>
<dbReference type="PANTHER" id="PTHR43800">
    <property type="entry name" value="PEPTIDYL-LYSINE N-ACETYLTRANSFERASE YJAB"/>
    <property type="match status" value="1"/>
</dbReference>
<dbReference type="PANTHER" id="PTHR43800:SF1">
    <property type="entry name" value="PEPTIDYL-LYSINE N-ACETYLTRANSFERASE YJAB"/>
    <property type="match status" value="1"/>
</dbReference>